<reference evidence="4" key="2">
    <citation type="submission" date="2023-06" db="EMBL/GenBank/DDBJ databases">
        <title>Pangenomics reveal diversification of enzyme families and niche specialization in globally abundant SAR202 bacteria.</title>
        <authorList>
            <person name="Saw J.H.W."/>
        </authorList>
    </citation>
    <scope>NUCLEOTIDE SEQUENCE [LARGE SCALE GENOMIC DNA]</scope>
    <source>
        <strain evidence="4">JH1073</strain>
    </source>
</reference>
<name>A0AAJ6CU17_9CHLR</name>
<protein>
    <submittedName>
        <fullName evidence="3">Amidohydrolase family protein</fullName>
    </submittedName>
</protein>
<dbReference type="PANTHER" id="PTHR21240:SF19">
    <property type="entry name" value="CATALYTIC_ HYDROLASE"/>
    <property type="match status" value="1"/>
</dbReference>
<dbReference type="InterPro" id="IPR006680">
    <property type="entry name" value="Amidohydro-rel"/>
</dbReference>
<evidence type="ECO:0000259" key="2">
    <source>
        <dbReference type="Pfam" id="PF04909"/>
    </source>
</evidence>
<dbReference type="RefSeq" id="WP_342824400.1">
    <property type="nucleotide sequence ID" value="NZ_CP046147.1"/>
</dbReference>
<dbReference type="Pfam" id="PF04909">
    <property type="entry name" value="Amidohydro_2"/>
    <property type="match status" value="1"/>
</dbReference>
<dbReference type="SUPFAM" id="SSF51556">
    <property type="entry name" value="Metallo-dependent hydrolases"/>
    <property type="match status" value="1"/>
</dbReference>
<accession>A0AAJ6CU17</accession>
<keyword evidence="1" id="KW-0456">Lyase</keyword>
<evidence type="ECO:0000313" key="4">
    <source>
        <dbReference type="Proteomes" id="UP001219901"/>
    </source>
</evidence>
<dbReference type="Gene3D" id="3.20.20.140">
    <property type="entry name" value="Metal-dependent hydrolases"/>
    <property type="match status" value="1"/>
</dbReference>
<evidence type="ECO:0000256" key="1">
    <source>
        <dbReference type="ARBA" id="ARBA00023239"/>
    </source>
</evidence>
<dbReference type="GO" id="GO:0016831">
    <property type="term" value="F:carboxy-lyase activity"/>
    <property type="evidence" value="ECO:0007669"/>
    <property type="project" value="InterPro"/>
</dbReference>
<dbReference type="InterPro" id="IPR032466">
    <property type="entry name" value="Metal_Hydrolase"/>
</dbReference>
<proteinExistence type="predicted"/>
<feature type="domain" description="Amidohydrolase-related" evidence="2">
    <location>
        <begin position="8"/>
        <end position="285"/>
    </location>
</feature>
<keyword evidence="4" id="KW-1185">Reference proteome</keyword>
<dbReference type="GO" id="GO:0016787">
    <property type="term" value="F:hydrolase activity"/>
    <property type="evidence" value="ECO:0007669"/>
    <property type="project" value="InterPro"/>
</dbReference>
<sequence>MSARPPVVDTHVHIWEMPPIAPIGPSAPNFTSKPKAHGNAELQLADMDSNGVDKTVLVQTSFSTWDNEYVAASAIKYPDRFVSMGLVDPMNDNNAEQAVYWMDERKMQGFRFHPQYYSEVDILLRPENDAMFEAIEQREGIVQVHNRPEHAHQFDYVAGKYPGITWLIDHMMYPEPNMAPDWAAYKPVLALAKHDNVLMKISDIHNRSESDEHPFSDMHDVIKMAMDAFGIDNVMWGTGYPGYHRVEHGWLSLADELKLVREGFDWLTEEERDKYLGGNAMRVWDWS</sequence>
<dbReference type="AlphaFoldDB" id="A0AAJ6CU17"/>
<evidence type="ECO:0000313" key="3">
    <source>
        <dbReference type="EMBL" id="WFG38150.1"/>
    </source>
</evidence>
<dbReference type="Proteomes" id="UP001219901">
    <property type="component" value="Chromosome"/>
</dbReference>
<dbReference type="EMBL" id="CP046147">
    <property type="protein sequence ID" value="WFG38150.1"/>
    <property type="molecule type" value="Genomic_DNA"/>
</dbReference>
<organism evidence="3 4">
    <name type="scientific">Candidatus Lucifugimonas marina</name>
    <dbReference type="NCBI Taxonomy" id="3038979"/>
    <lineage>
        <taxon>Bacteria</taxon>
        <taxon>Bacillati</taxon>
        <taxon>Chloroflexota</taxon>
        <taxon>Dehalococcoidia</taxon>
        <taxon>SAR202 cluster</taxon>
        <taxon>Candidatus Lucifugimonadales</taxon>
        <taxon>Candidatus Lucifugimonadaceae</taxon>
        <taxon>Candidatus Lucifugimonas</taxon>
    </lineage>
</organism>
<gene>
    <name evidence="3" type="ORF">GKO48_00520</name>
</gene>
<reference evidence="3 4" key="1">
    <citation type="submission" date="2019-11" db="EMBL/GenBank/DDBJ databases">
        <authorList>
            <person name="Cho J.-C."/>
        </authorList>
    </citation>
    <scope>NUCLEOTIDE SEQUENCE [LARGE SCALE GENOMIC DNA]</scope>
    <source>
        <strain evidence="3 4">JH1073</strain>
    </source>
</reference>
<dbReference type="InterPro" id="IPR032465">
    <property type="entry name" value="ACMSD"/>
</dbReference>
<dbReference type="PANTHER" id="PTHR21240">
    <property type="entry name" value="2-AMINO-3-CARBOXYLMUCONATE-6-SEMIALDEHYDE DECARBOXYLASE"/>
    <property type="match status" value="1"/>
</dbReference>